<name>A0AAD3HGB3_9CHLO</name>
<sequence length="112" mass="12789">MAQDGLLDQRKKRFLTPKAFCAIFLGASLSAVFYATLHYIHAEGVSHPALLMLLPPAAITWLVMMIPIFMFIAYQDDFKQLNPLIPTHYILIAKRCFKAMKDNDFKVSEKNL</sequence>
<gene>
    <name evidence="2" type="ORF">Agub_g257</name>
</gene>
<keyword evidence="3" id="KW-1185">Reference proteome</keyword>
<evidence type="ECO:0000313" key="2">
    <source>
        <dbReference type="EMBL" id="GFR39772.1"/>
    </source>
</evidence>
<organism evidence="2 3">
    <name type="scientific">Astrephomene gubernaculifera</name>
    <dbReference type="NCBI Taxonomy" id="47775"/>
    <lineage>
        <taxon>Eukaryota</taxon>
        <taxon>Viridiplantae</taxon>
        <taxon>Chlorophyta</taxon>
        <taxon>core chlorophytes</taxon>
        <taxon>Chlorophyceae</taxon>
        <taxon>CS clade</taxon>
        <taxon>Chlamydomonadales</taxon>
        <taxon>Astrephomenaceae</taxon>
        <taxon>Astrephomene</taxon>
    </lineage>
</organism>
<keyword evidence="1" id="KW-1133">Transmembrane helix</keyword>
<accession>A0AAD3HGB3</accession>
<evidence type="ECO:0000256" key="1">
    <source>
        <dbReference type="SAM" id="Phobius"/>
    </source>
</evidence>
<protein>
    <submittedName>
        <fullName evidence="2">Uncharacterized protein</fullName>
    </submittedName>
</protein>
<dbReference type="EMBL" id="BMAR01000001">
    <property type="protein sequence ID" value="GFR39772.1"/>
    <property type="molecule type" value="Genomic_DNA"/>
</dbReference>
<feature type="transmembrane region" description="Helical" evidence="1">
    <location>
        <begin position="53"/>
        <end position="74"/>
    </location>
</feature>
<keyword evidence="1" id="KW-0812">Transmembrane</keyword>
<feature type="transmembrane region" description="Helical" evidence="1">
    <location>
        <begin position="20"/>
        <end position="41"/>
    </location>
</feature>
<evidence type="ECO:0000313" key="3">
    <source>
        <dbReference type="Proteomes" id="UP001054857"/>
    </source>
</evidence>
<dbReference type="AlphaFoldDB" id="A0AAD3HGB3"/>
<comment type="caution">
    <text evidence="2">The sequence shown here is derived from an EMBL/GenBank/DDBJ whole genome shotgun (WGS) entry which is preliminary data.</text>
</comment>
<reference evidence="2 3" key="1">
    <citation type="journal article" date="2021" name="Sci. Rep.">
        <title>Genome sequencing of the multicellular alga Astrephomene provides insights into convergent evolution of germ-soma differentiation.</title>
        <authorList>
            <person name="Yamashita S."/>
            <person name="Yamamoto K."/>
            <person name="Matsuzaki R."/>
            <person name="Suzuki S."/>
            <person name="Yamaguchi H."/>
            <person name="Hirooka S."/>
            <person name="Minakuchi Y."/>
            <person name="Miyagishima S."/>
            <person name="Kawachi M."/>
            <person name="Toyoda A."/>
            <person name="Nozaki H."/>
        </authorList>
    </citation>
    <scope>NUCLEOTIDE SEQUENCE [LARGE SCALE GENOMIC DNA]</scope>
    <source>
        <strain evidence="2 3">NIES-4017</strain>
    </source>
</reference>
<keyword evidence="1" id="KW-0472">Membrane</keyword>
<proteinExistence type="predicted"/>
<dbReference type="Proteomes" id="UP001054857">
    <property type="component" value="Unassembled WGS sequence"/>
</dbReference>